<keyword evidence="2" id="KW-0812">Transmembrane</keyword>
<dbReference type="GO" id="GO:0005886">
    <property type="term" value="C:plasma membrane"/>
    <property type="evidence" value="ECO:0007669"/>
    <property type="project" value="TreeGrafter"/>
</dbReference>
<dbReference type="InterPro" id="IPR003599">
    <property type="entry name" value="Ig_sub"/>
</dbReference>
<evidence type="ECO:0000259" key="4">
    <source>
        <dbReference type="SMART" id="SM00409"/>
    </source>
</evidence>
<dbReference type="Proteomes" id="UP000472263">
    <property type="component" value="Chromosome 1"/>
</dbReference>
<keyword evidence="6" id="KW-1185">Reference proteome</keyword>
<dbReference type="GeneTree" id="ENSGT00910000145048"/>
<dbReference type="InParanoid" id="A0A668ASI3"/>
<organism evidence="5 6">
    <name type="scientific">Myripristis murdjan</name>
    <name type="common">pinecone soldierfish</name>
    <dbReference type="NCBI Taxonomy" id="586833"/>
    <lineage>
        <taxon>Eukaryota</taxon>
        <taxon>Metazoa</taxon>
        <taxon>Chordata</taxon>
        <taxon>Craniata</taxon>
        <taxon>Vertebrata</taxon>
        <taxon>Euteleostomi</taxon>
        <taxon>Actinopterygii</taxon>
        <taxon>Neopterygii</taxon>
        <taxon>Teleostei</taxon>
        <taxon>Neoteleostei</taxon>
        <taxon>Acanthomorphata</taxon>
        <taxon>Holocentriformes</taxon>
        <taxon>Holocentridae</taxon>
        <taxon>Myripristis</taxon>
    </lineage>
</organism>
<dbReference type="Ensembl" id="ENSMMDT00005049376.1">
    <property type="protein sequence ID" value="ENSMMDP00005048426.1"/>
    <property type="gene ID" value="ENSMMDG00005022020.1"/>
</dbReference>
<reference evidence="5" key="3">
    <citation type="submission" date="2025-09" db="UniProtKB">
        <authorList>
            <consortium name="Ensembl"/>
        </authorList>
    </citation>
    <scope>IDENTIFICATION</scope>
</reference>
<dbReference type="SUPFAM" id="SSF48726">
    <property type="entry name" value="Immunoglobulin"/>
    <property type="match status" value="1"/>
</dbReference>
<comment type="subcellular location">
    <subcellularLocation>
        <location evidence="1">Membrane</location>
    </subcellularLocation>
</comment>
<evidence type="ECO:0000313" key="5">
    <source>
        <dbReference type="Ensembl" id="ENSMMDP00005048426.1"/>
    </source>
</evidence>
<evidence type="ECO:0000313" key="6">
    <source>
        <dbReference type="Proteomes" id="UP000472263"/>
    </source>
</evidence>
<dbReference type="Pfam" id="PF07686">
    <property type="entry name" value="V-set"/>
    <property type="match status" value="1"/>
</dbReference>
<evidence type="ECO:0000256" key="1">
    <source>
        <dbReference type="ARBA" id="ARBA00004370"/>
    </source>
</evidence>
<feature type="domain" description="Immunoglobulin" evidence="4">
    <location>
        <begin position="7"/>
        <end position="103"/>
    </location>
</feature>
<dbReference type="InterPro" id="IPR036179">
    <property type="entry name" value="Ig-like_dom_sf"/>
</dbReference>
<dbReference type="PANTHER" id="PTHR11860">
    <property type="entry name" value="POLYMERIC-IMMUNOGLOBULIN RECEPTOR"/>
    <property type="match status" value="1"/>
</dbReference>
<accession>A0A668ASI3</accession>
<reference evidence="5" key="1">
    <citation type="submission" date="2019-06" db="EMBL/GenBank/DDBJ databases">
        <authorList>
            <consortium name="Wellcome Sanger Institute Data Sharing"/>
        </authorList>
    </citation>
    <scope>NUCLEOTIDE SEQUENCE [LARGE SCALE GENOMIC DNA]</scope>
</reference>
<sequence>GQWEANPLTVTGVVGEQVTFTCSHSFASSNTKYFCKETCEHEDVLIRSETKPAFSKGRYRIWDGGNTFNVTITDLKVTDTGMYRCAIDRLGLDTYTAVRLIVTHGEFNPYPAWEVIT</sequence>
<dbReference type="InterPro" id="IPR013106">
    <property type="entry name" value="Ig_V-set"/>
</dbReference>
<dbReference type="AlphaFoldDB" id="A0A668ASI3"/>
<protein>
    <recommendedName>
        <fullName evidence="4">Immunoglobulin domain-containing protein</fullName>
    </recommendedName>
</protein>
<dbReference type="Gene3D" id="2.60.40.10">
    <property type="entry name" value="Immunoglobulins"/>
    <property type="match status" value="1"/>
</dbReference>
<keyword evidence="3" id="KW-0472">Membrane</keyword>
<name>A0A668ASI3_9TELE</name>
<proteinExistence type="predicted"/>
<reference evidence="5" key="2">
    <citation type="submission" date="2025-08" db="UniProtKB">
        <authorList>
            <consortium name="Ensembl"/>
        </authorList>
    </citation>
    <scope>IDENTIFICATION</scope>
</reference>
<dbReference type="InterPro" id="IPR013783">
    <property type="entry name" value="Ig-like_fold"/>
</dbReference>
<dbReference type="InterPro" id="IPR050671">
    <property type="entry name" value="CD300_family_receptors"/>
</dbReference>
<dbReference type="PANTHER" id="PTHR11860:SF118">
    <property type="entry name" value="CMRF35-LIKE MOLECULE 3-RELATED"/>
    <property type="match status" value="1"/>
</dbReference>
<dbReference type="SMART" id="SM00409">
    <property type="entry name" value="IG"/>
    <property type="match status" value="1"/>
</dbReference>
<evidence type="ECO:0000256" key="2">
    <source>
        <dbReference type="ARBA" id="ARBA00022692"/>
    </source>
</evidence>
<evidence type="ECO:0000256" key="3">
    <source>
        <dbReference type="ARBA" id="ARBA00023136"/>
    </source>
</evidence>
<dbReference type="GO" id="GO:0004888">
    <property type="term" value="F:transmembrane signaling receptor activity"/>
    <property type="evidence" value="ECO:0007669"/>
    <property type="project" value="TreeGrafter"/>
</dbReference>